<dbReference type="RefSeq" id="WP_160957661.1">
    <property type="nucleotide sequence ID" value="NZ_WVUD01000001.1"/>
</dbReference>
<name>A0A7C9N3C1_9BACT</name>
<evidence type="ECO:0000256" key="1">
    <source>
        <dbReference type="SAM" id="MobiDB-lite"/>
    </source>
</evidence>
<dbReference type="AlphaFoldDB" id="A0A7C9N3C1"/>
<keyword evidence="4" id="KW-1185">Reference proteome</keyword>
<gene>
    <name evidence="3" type="ORF">GTA51_00075</name>
</gene>
<evidence type="ECO:0000313" key="3">
    <source>
        <dbReference type="EMBL" id="MYL81535.1"/>
    </source>
</evidence>
<feature type="transmembrane region" description="Helical" evidence="2">
    <location>
        <begin position="12"/>
        <end position="32"/>
    </location>
</feature>
<dbReference type="EMBL" id="WVUD01000001">
    <property type="protein sequence ID" value="MYL81535.1"/>
    <property type="molecule type" value="Genomic_DNA"/>
</dbReference>
<evidence type="ECO:0000256" key="2">
    <source>
        <dbReference type="SAM" id="Phobius"/>
    </source>
</evidence>
<organism evidence="3 4">
    <name type="scientific">Solidesulfovibrio aerotolerans</name>
    <dbReference type="NCBI Taxonomy" id="295255"/>
    <lineage>
        <taxon>Bacteria</taxon>
        <taxon>Pseudomonadati</taxon>
        <taxon>Thermodesulfobacteriota</taxon>
        <taxon>Desulfovibrionia</taxon>
        <taxon>Desulfovibrionales</taxon>
        <taxon>Desulfovibrionaceae</taxon>
        <taxon>Solidesulfovibrio</taxon>
    </lineage>
</organism>
<keyword evidence="2" id="KW-0472">Membrane</keyword>
<dbReference type="OrthoDB" id="5459971at2"/>
<evidence type="ECO:0000313" key="4">
    <source>
        <dbReference type="Proteomes" id="UP000482487"/>
    </source>
</evidence>
<reference evidence="3 4" key="1">
    <citation type="submission" date="2020-01" db="EMBL/GenBank/DDBJ databases">
        <title>Genome sequence of Desulfovibrio aerotolerans DSM 16695(T).</title>
        <authorList>
            <person name="Karnachuk O."/>
            <person name="Avakyan M."/>
            <person name="Mardanov A."/>
            <person name="Kadnikov V."/>
            <person name="Ravin N."/>
        </authorList>
    </citation>
    <scope>NUCLEOTIDE SEQUENCE [LARGE SCALE GENOMIC DNA]</scope>
    <source>
        <strain evidence="3 4">DSM 16695</strain>
    </source>
</reference>
<feature type="region of interest" description="Disordered" evidence="1">
    <location>
        <begin position="118"/>
        <end position="145"/>
    </location>
</feature>
<keyword evidence="2" id="KW-0812">Transmembrane</keyword>
<sequence>MAQTTPLRRSAAFLAACLVVIWVGGSFLTALFKLATRLWFGAWPDTRLYGLVPEGWTPGAAALLQDGLPGRLWAALLGYDVLLCLLALPPLLLVPCLLLLRAEHGGLLPALRRSAKPFAPPGPAPSRIIPPMHRPGRFASSTKNR</sequence>
<keyword evidence="2" id="KW-1133">Transmembrane helix</keyword>
<proteinExistence type="predicted"/>
<comment type="caution">
    <text evidence="3">The sequence shown here is derived from an EMBL/GenBank/DDBJ whole genome shotgun (WGS) entry which is preliminary data.</text>
</comment>
<accession>A0A7C9N3C1</accession>
<dbReference type="Proteomes" id="UP000482487">
    <property type="component" value="Unassembled WGS sequence"/>
</dbReference>
<feature type="transmembrane region" description="Helical" evidence="2">
    <location>
        <begin position="72"/>
        <end position="100"/>
    </location>
</feature>
<protein>
    <submittedName>
        <fullName evidence="3">Uncharacterized protein</fullName>
    </submittedName>
</protein>